<dbReference type="Pfam" id="PF19789">
    <property type="entry name" value="DUF6273"/>
    <property type="match status" value="1"/>
</dbReference>
<feature type="transmembrane region" description="Helical" evidence="1">
    <location>
        <begin position="440"/>
        <end position="460"/>
    </location>
</feature>
<feature type="transmembrane region" description="Helical" evidence="1">
    <location>
        <begin position="20"/>
        <end position="42"/>
    </location>
</feature>
<keyword evidence="1" id="KW-0812">Transmembrane</keyword>
<dbReference type="AlphaFoldDB" id="A0A921MMQ5"/>
<evidence type="ECO:0000313" key="3">
    <source>
        <dbReference type="EMBL" id="HJG86941.1"/>
    </source>
</evidence>
<feature type="transmembrane region" description="Helical" evidence="1">
    <location>
        <begin position="472"/>
        <end position="491"/>
    </location>
</feature>
<dbReference type="EMBL" id="DYUC01000079">
    <property type="protein sequence ID" value="HJG86941.1"/>
    <property type="molecule type" value="Genomic_DNA"/>
</dbReference>
<dbReference type="RefSeq" id="WP_295367973.1">
    <property type="nucleotide sequence ID" value="NZ_DYUC01000079.1"/>
</dbReference>
<dbReference type="InterPro" id="IPR046240">
    <property type="entry name" value="DUF6273"/>
</dbReference>
<feature type="transmembrane region" description="Helical" evidence="1">
    <location>
        <begin position="232"/>
        <end position="249"/>
    </location>
</feature>
<accession>A0A921MMQ5</accession>
<dbReference type="Proteomes" id="UP000760668">
    <property type="component" value="Unassembled WGS sequence"/>
</dbReference>
<reference evidence="3" key="2">
    <citation type="submission" date="2021-09" db="EMBL/GenBank/DDBJ databases">
        <authorList>
            <person name="Gilroy R."/>
        </authorList>
    </citation>
    <scope>NUCLEOTIDE SEQUENCE</scope>
    <source>
        <strain evidence="3">CHK179-5677</strain>
    </source>
</reference>
<evidence type="ECO:0000259" key="2">
    <source>
        <dbReference type="Pfam" id="PF19789"/>
    </source>
</evidence>
<name>A0A921MMQ5_9FIRM</name>
<feature type="transmembrane region" description="Helical" evidence="1">
    <location>
        <begin position="256"/>
        <end position="275"/>
    </location>
</feature>
<feature type="transmembrane region" description="Helical" evidence="1">
    <location>
        <begin position="409"/>
        <end position="428"/>
    </location>
</feature>
<organism evidence="3 4">
    <name type="scientific">Pseudoflavonifractor capillosus</name>
    <dbReference type="NCBI Taxonomy" id="106588"/>
    <lineage>
        <taxon>Bacteria</taxon>
        <taxon>Bacillati</taxon>
        <taxon>Bacillota</taxon>
        <taxon>Clostridia</taxon>
        <taxon>Eubacteriales</taxon>
        <taxon>Oscillospiraceae</taxon>
        <taxon>Pseudoflavonifractor</taxon>
    </lineage>
</organism>
<evidence type="ECO:0000256" key="1">
    <source>
        <dbReference type="SAM" id="Phobius"/>
    </source>
</evidence>
<keyword evidence="1" id="KW-1133">Transmembrane helix</keyword>
<comment type="caution">
    <text evidence="3">The sequence shown here is derived from an EMBL/GenBank/DDBJ whole genome shotgun (WGS) entry which is preliminary data.</text>
</comment>
<gene>
    <name evidence="3" type="ORF">K8V01_07975</name>
</gene>
<feature type="transmembrane region" description="Helical" evidence="1">
    <location>
        <begin position="160"/>
        <end position="180"/>
    </location>
</feature>
<feature type="transmembrane region" description="Helical" evidence="1">
    <location>
        <begin position="127"/>
        <end position="148"/>
    </location>
</feature>
<feature type="domain" description="DUF6273" evidence="2">
    <location>
        <begin position="562"/>
        <end position="617"/>
    </location>
</feature>
<proteinExistence type="predicted"/>
<protein>
    <submittedName>
        <fullName evidence="3">DUF6273 domain-containing protein</fullName>
    </submittedName>
</protein>
<keyword evidence="1" id="KW-0472">Membrane</keyword>
<evidence type="ECO:0000313" key="4">
    <source>
        <dbReference type="Proteomes" id="UP000760668"/>
    </source>
</evidence>
<sequence length="745" mass="81397">MNRQPSAPGAAQFYDRFGPFLLAGLAAVIMALVLFSGGGAGLSNNGDFGRVLSTNSLDYAESTGSFAYEDTFRMVFQGDSAGEKLWNLLFNLDNTAAYPSIHLVFVRASLAGNLALNVLTGQSLDTYHIQVLGLIYLLCYAGLLLLLFRSFKLPSLWCDLLAKLAVLLVLCDEGYITYFNSLYSEPVQMLGLLSMAVFGLRLLSRRGSPGWNAGWYFLSCVVYGWSKFINLPAAALCALGMGAVLFLRAEKKYRKWLCGGAAACVAVLGAVYLSLPGWMDYETNYNAVFYGVLKDTTPEQTEQYLSDLGLPDYMAEYANSNYYMDRAAPARESEQFRADFSQVSKFDLLFFYLSHPGYYLEKLDVAMAHTGFIRPYYLSNLDGTHPRLTFAGRFGGWSWLRSQLPVNTWLAAGLITAAGCWALWRAAAGRKGAGRDKRSAALLVLTLLGAMAYQFLIPTVTNGEGDLAKHMFAFAQFIDLLLLLLLAWLGYRLSVPERAGRPAAVLAGGTAGALCLLLAVPAGISLVRERLPHDNLEAGAYVQLGVWEGESLLWQAVEQQEDGSWLLLAAEAVDSRPFDRDGDLGSSRWSDSDLRAWLNGDFLTSAFDQSEQEMLVTGSHRVLLSIADRSLADSGFNDFFAFHVPAYSDRGMEEAVAMDCTDAVRLPDIGLMASLSRAGLLSGPPCWMDTPYFNNGSMVRILGADGYFYMRDAADTWGVRPVVTLAAGTELTGSGSVGDPFIPEP</sequence>
<feature type="transmembrane region" description="Helical" evidence="1">
    <location>
        <begin position="503"/>
        <end position="524"/>
    </location>
</feature>
<reference evidence="3" key="1">
    <citation type="journal article" date="2021" name="PeerJ">
        <title>Extensive microbial diversity within the chicken gut microbiome revealed by metagenomics and culture.</title>
        <authorList>
            <person name="Gilroy R."/>
            <person name="Ravi A."/>
            <person name="Getino M."/>
            <person name="Pursley I."/>
            <person name="Horton D.L."/>
            <person name="Alikhan N.F."/>
            <person name="Baker D."/>
            <person name="Gharbi K."/>
            <person name="Hall N."/>
            <person name="Watson M."/>
            <person name="Adriaenssens E.M."/>
            <person name="Foster-Nyarko E."/>
            <person name="Jarju S."/>
            <person name="Secka A."/>
            <person name="Antonio M."/>
            <person name="Oren A."/>
            <person name="Chaudhuri R.R."/>
            <person name="La Ragione R."/>
            <person name="Hildebrand F."/>
            <person name="Pallen M.J."/>
        </authorList>
    </citation>
    <scope>NUCLEOTIDE SEQUENCE</scope>
    <source>
        <strain evidence="3">CHK179-5677</strain>
    </source>
</reference>